<dbReference type="Proteomes" id="UP000789706">
    <property type="component" value="Unassembled WGS sequence"/>
</dbReference>
<dbReference type="EMBL" id="CAJVPK010002948">
    <property type="protein sequence ID" value="CAG8621112.1"/>
    <property type="molecule type" value="Genomic_DNA"/>
</dbReference>
<evidence type="ECO:0000313" key="3">
    <source>
        <dbReference type="Proteomes" id="UP000789706"/>
    </source>
</evidence>
<reference evidence="2" key="1">
    <citation type="submission" date="2021-06" db="EMBL/GenBank/DDBJ databases">
        <authorList>
            <person name="Kallberg Y."/>
            <person name="Tangrot J."/>
            <person name="Rosling A."/>
        </authorList>
    </citation>
    <scope>NUCLEOTIDE SEQUENCE</scope>
    <source>
        <strain evidence="2">AZ414A</strain>
    </source>
</reference>
<dbReference type="OrthoDB" id="2441095at2759"/>
<dbReference type="AlphaFoldDB" id="A0A9N9GRJ5"/>
<keyword evidence="3" id="KW-1185">Reference proteome</keyword>
<accession>A0A9N9GRJ5</accession>
<sequence length="216" mass="24335">MDGTHATSIQVLLSLEFDTMPAIGLQVMLTGVTTQTVQNFEEKAVMNFFIEEYLGNREPKDFWIEMKHEINNQYLTNKTNTINLSGRLTIATLIGSMKYKLSVIDPITSQETESEKHILELVDMSILSTNRSEENRRSLNVPWSNNSRRTNRSIRGVTPRTLTRRGCTTLAQMGSTVRATLDANPIPNMNTNQQIPSNQSSPDQPSSSIQQDNDDN</sequence>
<name>A0A9N9GRJ5_9GLOM</name>
<comment type="caution">
    <text evidence="2">The sequence shown here is derived from an EMBL/GenBank/DDBJ whole genome shotgun (WGS) entry which is preliminary data.</text>
</comment>
<protein>
    <submittedName>
        <fullName evidence="2">8095_t:CDS:1</fullName>
    </submittedName>
</protein>
<organism evidence="2 3">
    <name type="scientific">Diversispora eburnea</name>
    <dbReference type="NCBI Taxonomy" id="1213867"/>
    <lineage>
        <taxon>Eukaryota</taxon>
        <taxon>Fungi</taxon>
        <taxon>Fungi incertae sedis</taxon>
        <taxon>Mucoromycota</taxon>
        <taxon>Glomeromycotina</taxon>
        <taxon>Glomeromycetes</taxon>
        <taxon>Diversisporales</taxon>
        <taxon>Diversisporaceae</taxon>
        <taxon>Diversispora</taxon>
    </lineage>
</organism>
<gene>
    <name evidence="2" type="ORF">DEBURN_LOCUS10372</name>
</gene>
<feature type="compositionally biased region" description="Low complexity" evidence="1">
    <location>
        <begin position="192"/>
        <end position="216"/>
    </location>
</feature>
<feature type="region of interest" description="Disordered" evidence="1">
    <location>
        <begin position="132"/>
        <end position="153"/>
    </location>
</feature>
<evidence type="ECO:0000313" key="2">
    <source>
        <dbReference type="EMBL" id="CAG8621112.1"/>
    </source>
</evidence>
<proteinExistence type="predicted"/>
<feature type="region of interest" description="Disordered" evidence="1">
    <location>
        <begin position="182"/>
        <end position="216"/>
    </location>
</feature>
<evidence type="ECO:0000256" key="1">
    <source>
        <dbReference type="SAM" id="MobiDB-lite"/>
    </source>
</evidence>